<evidence type="ECO:0000313" key="7">
    <source>
        <dbReference type="Proteomes" id="UP000278437"/>
    </source>
</evidence>
<dbReference type="InterPro" id="IPR004089">
    <property type="entry name" value="MCPsignal_dom"/>
</dbReference>
<comment type="subcellular location">
    <subcellularLocation>
        <location evidence="1">Membrane</location>
    </subcellularLocation>
</comment>
<feature type="domain" description="Methyl-accepting transducer" evidence="5">
    <location>
        <begin position="348"/>
        <end position="584"/>
    </location>
</feature>
<proteinExistence type="predicted"/>
<evidence type="ECO:0000313" key="6">
    <source>
        <dbReference type="EMBL" id="AZQ11557.1"/>
    </source>
</evidence>
<dbReference type="SUPFAM" id="SSF58104">
    <property type="entry name" value="Methyl-accepting chemotaxis protein (MCP) signaling domain"/>
    <property type="match status" value="1"/>
</dbReference>
<dbReference type="PANTHER" id="PTHR32089:SF112">
    <property type="entry name" value="LYSOZYME-LIKE PROTEIN-RELATED"/>
    <property type="match status" value="1"/>
</dbReference>
<keyword evidence="7" id="KW-1185">Reference proteome</keyword>
<gene>
    <name evidence="6" type="primary">mcpS_2</name>
    <name evidence="6" type="ORF">STH12_02479</name>
</gene>
<dbReference type="PANTHER" id="PTHR32089">
    <property type="entry name" value="METHYL-ACCEPTING CHEMOTAXIS PROTEIN MCPB"/>
    <property type="match status" value="1"/>
</dbReference>
<evidence type="ECO:0000256" key="1">
    <source>
        <dbReference type="ARBA" id="ARBA00004370"/>
    </source>
</evidence>
<keyword evidence="4" id="KW-0812">Transmembrane</keyword>
<keyword evidence="4" id="KW-1133">Transmembrane helix</keyword>
<keyword evidence="4" id="KW-0472">Membrane</keyword>
<evidence type="ECO:0000256" key="4">
    <source>
        <dbReference type="SAM" id="Phobius"/>
    </source>
</evidence>
<dbReference type="EMBL" id="CP020373">
    <property type="protein sequence ID" value="AZQ11557.1"/>
    <property type="molecule type" value="Genomic_DNA"/>
</dbReference>
<feature type="transmembrane region" description="Helical" evidence="4">
    <location>
        <begin position="12"/>
        <end position="30"/>
    </location>
</feature>
<feature type="transmembrane region" description="Helical" evidence="4">
    <location>
        <begin position="266"/>
        <end position="286"/>
    </location>
</feature>
<reference evidence="7" key="1">
    <citation type="submission" date="2017-03" db="EMBL/GenBank/DDBJ databases">
        <title>Full genome sequence of a non-lethal Shewanella isolate that potentiates virulence of Vibio parahaemolyticus causing acute hepatopancreatic necrosis disease (AHPND) in shrimp.</title>
        <authorList>
            <person name="Prachumwat A."/>
            <person name="Sritunyalucksana K."/>
        </authorList>
    </citation>
    <scope>NUCLEOTIDE SEQUENCE [LARGE SCALE GENOMIC DNA]</scope>
    <source>
        <strain evidence="7">TH2012</strain>
    </source>
</reference>
<dbReference type="RefSeq" id="WP_126167807.1">
    <property type="nucleotide sequence ID" value="NZ_CP020373.1"/>
</dbReference>
<evidence type="ECO:0000256" key="2">
    <source>
        <dbReference type="ARBA" id="ARBA00023224"/>
    </source>
</evidence>
<dbReference type="Proteomes" id="UP000278437">
    <property type="component" value="Chromosome"/>
</dbReference>
<sequence length="621" mass="68418">MSLFLTLKSQIALVMTSVLIAIILLSIFVVDMMRDKAKGIKIVTEMGDVQELIYSARLNALDYQLVGDDGFVDDFERNYESAVSKLVYLNDKFKDRISDSELSKVDEHLDQFYNFFSEYQQVSLALINVERELNSQAELLMLKVEQVLESEFVSMSAIHRKNLIKFMNELDRLAKYSKDGKSVDERLSLNIDVDYISHLGEGLSVDVFEEISLIEDILSNSLELNENKLKIQRLAIDKAIDASGLLQGISEEEEDRLSQILTQTEMVIYVGISALVMYVIIVAIFLSNRIYKPIGGEPSEIEKVVESVARGNLTLGDEVNLAQNTGIYGSVLKMSVNLKSVVKGIISSSDKSTEIAKGVRSNSLKTMDASNKQSEQLESLVAAMTEMSVTVAEIARNAQVTANSTNESDKNVKDVVSLAETSNELIDVLVSYVATAKDKMSDLVGESQGVSTILDVIKGIADQTNLLALNAAIEAARAGDAGLGFAVVADEVRLLAMKTQESTEQINQLIVCLQDKALETSELITSAEEKAELCIFRAADSLKAIQYIASSVSTINDMNTQIATSAEQQNVVMGEVHSNIHKIHELSKETLSYSEVTHELSECLDESSANLHLLVRNFKIT</sequence>
<dbReference type="SMART" id="SM00283">
    <property type="entry name" value="MA"/>
    <property type="match status" value="1"/>
</dbReference>
<name>A0ABN5TVV2_9GAMM</name>
<evidence type="ECO:0000259" key="5">
    <source>
        <dbReference type="PROSITE" id="PS50111"/>
    </source>
</evidence>
<accession>A0ABN5TVV2</accession>
<dbReference type="Pfam" id="PF00015">
    <property type="entry name" value="MCPsignal"/>
    <property type="match status" value="1"/>
</dbReference>
<organism evidence="6 7">
    <name type="scientific">Shewanella khirikhana</name>
    <dbReference type="NCBI Taxonomy" id="1965282"/>
    <lineage>
        <taxon>Bacteria</taxon>
        <taxon>Pseudomonadati</taxon>
        <taxon>Pseudomonadota</taxon>
        <taxon>Gammaproteobacteria</taxon>
        <taxon>Alteromonadales</taxon>
        <taxon>Shewanellaceae</taxon>
        <taxon>Shewanella</taxon>
    </lineage>
</organism>
<keyword evidence="2 3" id="KW-0807">Transducer</keyword>
<protein>
    <submittedName>
        <fullName evidence="6">Methyl-accepting chemotaxis protein McpS</fullName>
    </submittedName>
</protein>
<evidence type="ECO:0000256" key="3">
    <source>
        <dbReference type="PROSITE-ProRule" id="PRU00284"/>
    </source>
</evidence>
<dbReference type="Gene3D" id="1.10.287.950">
    <property type="entry name" value="Methyl-accepting chemotaxis protein"/>
    <property type="match status" value="1"/>
</dbReference>
<dbReference type="PROSITE" id="PS50111">
    <property type="entry name" value="CHEMOTAXIS_TRANSDUC_2"/>
    <property type="match status" value="1"/>
</dbReference>